<dbReference type="PANTHER" id="PTHR36699:SF1">
    <property type="entry name" value="L,D-TRANSPEPTIDASE YAFK-RELATED"/>
    <property type="match status" value="1"/>
</dbReference>
<dbReference type="Gene3D" id="2.40.440.10">
    <property type="entry name" value="L,D-transpeptidase catalytic domain-like"/>
    <property type="match status" value="1"/>
</dbReference>
<dbReference type="GO" id="GO:0008360">
    <property type="term" value="P:regulation of cell shape"/>
    <property type="evidence" value="ECO:0007669"/>
    <property type="project" value="UniProtKB-UniRule"/>
</dbReference>
<evidence type="ECO:0000256" key="5">
    <source>
        <dbReference type="ARBA" id="ARBA00022984"/>
    </source>
</evidence>
<dbReference type="GO" id="GO:0009252">
    <property type="term" value="P:peptidoglycan biosynthetic process"/>
    <property type="evidence" value="ECO:0007669"/>
    <property type="project" value="UniProtKB-UniPathway"/>
</dbReference>
<dbReference type="GO" id="GO:0016740">
    <property type="term" value="F:transferase activity"/>
    <property type="evidence" value="ECO:0007669"/>
    <property type="project" value="UniProtKB-KW"/>
</dbReference>
<sequence length="190" mass="21734">MRSAEDVLHCFQAFKNYRPVISGVLQVIKMTKCMTTFFIFMACLSFSIAAQIDLVKVDKSKRRLYLIEQGQTIKTYRIALGKFPKGAKHQEGDQRTPEGEYVLDAVNLNSNFYKAFHISYPATKDIDYAKQHTLNPGGDIQIHGLKNGYNRPPEFIQSFDWTNGCIALTNEEMDELIRLVPIGTPIHIEW</sequence>
<dbReference type="InterPro" id="IPR005490">
    <property type="entry name" value="LD_TPept_cat_dom"/>
</dbReference>
<dbReference type="Pfam" id="PF03734">
    <property type="entry name" value="YkuD"/>
    <property type="match status" value="1"/>
</dbReference>
<keyword evidence="3" id="KW-0808">Transferase</keyword>
<dbReference type="GO" id="GO:0071555">
    <property type="term" value="P:cell wall organization"/>
    <property type="evidence" value="ECO:0007669"/>
    <property type="project" value="UniProtKB-UniRule"/>
</dbReference>
<keyword evidence="8" id="KW-1133">Transmembrane helix</keyword>
<dbReference type="GO" id="GO:0004180">
    <property type="term" value="F:carboxypeptidase activity"/>
    <property type="evidence" value="ECO:0007669"/>
    <property type="project" value="UniProtKB-ARBA"/>
</dbReference>
<evidence type="ECO:0000259" key="9">
    <source>
        <dbReference type="PROSITE" id="PS52029"/>
    </source>
</evidence>
<protein>
    <submittedName>
        <fullName evidence="10">L,D-transpeptidase catalytic domain</fullName>
    </submittedName>
</protein>
<keyword evidence="6 7" id="KW-0961">Cell wall biogenesis/degradation</keyword>
<evidence type="ECO:0000256" key="2">
    <source>
        <dbReference type="ARBA" id="ARBA00005992"/>
    </source>
</evidence>
<keyword evidence="8" id="KW-0812">Transmembrane</keyword>
<feature type="active site" description="Proton donor/acceptor" evidence="7">
    <location>
        <position position="143"/>
    </location>
</feature>
<name>A0A1Y6J2X9_9VIBR</name>
<feature type="domain" description="L,D-TPase catalytic" evidence="9">
    <location>
        <begin position="53"/>
        <end position="189"/>
    </location>
</feature>
<evidence type="ECO:0000256" key="8">
    <source>
        <dbReference type="SAM" id="Phobius"/>
    </source>
</evidence>
<keyword evidence="4 7" id="KW-0133">Cell shape</keyword>
<dbReference type="PANTHER" id="PTHR36699">
    <property type="entry name" value="LD-TRANSPEPTIDASE"/>
    <property type="match status" value="1"/>
</dbReference>
<feature type="transmembrane region" description="Helical" evidence="8">
    <location>
        <begin position="37"/>
        <end position="55"/>
    </location>
</feature>
<reference evidence="10 11" key="1">
    <citation type="submission" date="2017-05" db="EMBL/GenBank/DDBJ databases">
        <authorList>
            <person name="Song R."/>
            <person name="Chenine A.L."/>
            <person name="Ruprecht R.M."/>
        </authorList>
    </citation>
    <scope>NUCLEOTIDE SEQUENCE [LARGE SCALE GENOMIC DNA]</scope>
    <source>
        <strain evidence="10 11">CECT 7927</strain>
    </source>
</reference>
<keyword evidence="5 7" id="KW-0573">Peptidoglycan synthesis</keyword>
<keyword evidence="8" id="KW-0472">Membrane</keyword>
<dbReference type="InterPro" id="IPR038063">
    <property type="entry name" value="Transpep_catalytic_dom"/>
</dbReference>
<dbReference type="UniPathway" id="UPA00219"/>
<evidence type="ECO:0000256" key="6">
    <source>
        <dbReference type="ARBA" id="ARBA00023316"/>
    </source>
</evidence>
<proteinExistence type="inferred from homology"/>
<accession>A0A1Y6J2X9</accession>
<comment type="similarity">
    <text evidence="2">Belongs to the YkuD family.</text>
</comment>
<comment type="pathway">
    <text evidence="1 7">Cell wall biogenesis; peptidoglycan biosynthesis.</text>
</comment>
<evidence type="ECO:0000313" key="10">
    <source>
        <dbReference type="EMBL" id="SMS02663.1"/>
    </source>
</evidence>
<dbReference type="Proteomes" id="UP000196125">
    <property type="component" value="Unassembled WGS sequence"/>
</dbReference>
<dbReference type="SUPFAM" id="SSF141523">
    <property type="entry name" value="L,D-transpeptidase catalytic domain-like"/>
    <property type="match status" value="1"/>
</dbReference>
<evidence type="ECO:0000256" key="4">
    <source>
        <dbReference type="ARBA" id="ARBA00022960"/>
    </source>
</evidence>
<feature type="active site" description="Nucleophile" evidence="7">
    <location>
        <position position="165"/>
    </location>
</feature>
<dbReference type="CDD" id="cd16913">
    <property type="entry name" value="YkuD_like"/>
    <property type="match status" value="1"/>
</dbReference>
<dbReference type="AlphaFoldDB" id="A0A1Y6J2X9"/>
<organism evidence="10 11">
    <name type="scientific">Vibrio mangrovi</name>
    <dbReference type="NCBI Taxonomy" id="474394"/>
    <lineage>
        <taxon>Bacteria</taxon>
        <taxon>Pseudomonadati</taxon>
        <taxon>Pseudomonadota</taxon>
        <taxon>Gammaproteobacteria</taxon>
        <taxon>Vibrionales</taxon>
        <taxon>Vibrionaceae</taxon>
        <taxon>Vibrio</taxon>
    </lineage>
</organism>
<dbReference type="PROSITE" id="PS52029">
    <property type="entry name" value="LD_TPASE"/>
    <property type="match status" value="1"/>
</dbReference>
<gene>
    <name evidence="10" type="ORF">VIM7927_03998</name>
</gene>
<dbReference type="EMBL" id="FXXI01000011">
    <property type="protein sequence ID" value="SMS02663.1"/>
    <property type="molecule type" value="Genomic_DNA"/>
</dbReference>
<evidence type="ECO:0000256" key="3">
    <source>
        <dbReference type="ARBA" id="ARBA00022679"/>
    </source>
</evidence>
<evidence type="ECO:0000256" key="1">
    <source>
        <dbReference type="ARBA" id="ARBA00004752"/>
    </source>
</evidence>
<evidence type="ECO:0000313" key="11">
    <source>
        <dbReference type="Proteomes" id="UP000196125"/>
    </source>
</evidence>
<evidence type="ECO:0000256" key="7">
    <source>
        <dbReference type="PROSITE-ProRule" id="PRU01373"/>
    </source>
</evidence>